<dbReference type="CDD" id="cd08561">
    <property type="entry name" value="GDPD_cytoplasmic_ScUgpQ2_like"/>
    <property type="match status" value="1"/>
</dbReference>
<dbReference type="Gene3D" id="3.20.20.190">
    <property type="entry name" value="Phosphatidylinositol (PI) phosphodiesterase"/>
    <property type="match status" value="1"/>
</dbReference>
<sequence length="462" mass="51707">MFFLLLAFAAIYWRTTHWLMGIVTIVVTLSLSFGTHLFHEGIVNTMQVVIGILFIGYVRTKSSKVQMLLSLTILFLLTVLTTSNTMYQMLGVMTGLIISDKNVQPDLPRSKLMIGFASLCLLYVPIHFWVPEGLPTFTGFALLGSWVSLRSMHKKRLSRMYLVGVILLITASFGSVKMDDNVPAYASDGLHKGGFPIHHQTSDGKKFAVIAHRGNSSSYPEETLPALKSAKDMQVDFLDVDVHVTKDHQLIALHDDTVDRTTNGTGKASEMTVSELKQLDAGYEMTTDDGQSYPFRGQGIQLQTLRELLEAFPNAPFTIEIKDDSSFAGNLVAEVIQEHQASHRVIVGSFHDAPTKTFRRAMPNVATTLTTSEMKKMMLMHQIGLGAYDQPPARYAQVPEEMDGIRVLTPSFIKYAHQRGVTLFVWTINEEDEMKRIMQMGVDGMYTDHPARLLDVVVQRKK</sequence>
<feature type="transmembrane region" description="Helical" evidence="1">
    <location>
        <begin position="37"/>
        <end position="56"/>
    </location>
</feature>
<keyword evidence="1" id="KW-1133">Transmembrane helix</keyword>
<feature type="transmembrane region" description="Helical" evidence="1">
    <location>
        <begin position="68"/>
        <end position="90"/>
    </location>
</feature>
<dbReference type="GO" id="GO:0006629">
    <property type="term" value="P:lipid metabolic process"/>
    <property type="evidence" value="ECO:0007669"/>
    <property type="project" value="InterPro"/>
</dbReference>
<proteinExistence type="predicted"/>
<dbReference type="Pfam" id="PF03009">
    <property type="entry name" value="GDPD"/>
    <property type="match status" value="1"/>
</dbReference>
<accession>N4WST3</accession>
<evidence type="ECO:0000256" key="1">
    <source>
        <dbReference type="SAM" id="Phobius"/>
    </source>
</evidence>
<keyword evidence="1" id="KW-0472">Membrane</keyword>
<keyword evidence="4" id="KW-1185">Reference proteome</keyword>
<dbReference type="Proteomes" id="UP000012283">
    <property type="component" value="Unassembled WGS sequence"/>
</dbReference>
<protein>
    <submittedName>
        <fullName evidence="3">Glycerophosphoryl diester phosphodiesterase</fullName>
    </submittedName>
</protein>
<gene>
    <name evidence="3" type="ORF">J416_12027</name>
</gene>
<dbReference type="STRING" id="1308866.J416_12027"/>
<comment type="caution">
    <text evidence="3">The sequence shown here is derived from an EMBL/GenBank/DDBJ whole genome shotgun (WGS) entry which is preliminary data.</text>
</comment>
<dbReference type="PROSITE" id="PS51704">
    <property type="entry name" value="GP_PDE"/>
    <property type="match status" value="1"/>
</dbReference>
<organism evidence="3 4">
    <name type="scientific">Gracilibacillus halophilus YIM-C55.5</name>
    <dbReference type="NCBI Taxonomy" id="1308866"/>
    <lineage>
        <taxon>Bacteria</taxon>
        <taxon>Bacillati</taxon>
        <taxon>Bacillota</taxon>
        <taxon>Bacilli</taxon>
        <taxon>Bacillales</taxon>
        <taxon>Bacillaceae</taxon>
        <taxon>Gracilibacillus</taxon>
    </lineage>
</organism>
<feature type="transmembrane region" description="Helical" evidence="1">
    <location>
        <begin position="110"/>
        <end position="130"/>
    </location>
</feature>
<dbReference type="InterPro" id="IPR030395">
    <property type="entry name" value="GP_PDE_dom"/>
</dbReference>
<evidence type="ECO:0000259" key="2">
    <source>
        <dbReference type="PROSITE" id="PS51704"/>
    </source>
</evidence>
<feature type="domain" description="GP-PDE" evidence="2">
    <location>
        <begin position="207"/>
        <end position="457"/>
    </location>
</feature>
<dbReference type="PANTHER" id="PTHR46211">
    <property type="entry name" value="GLYCEROPHOSPHORYL DIESTER PHOSPHODIESTERASE"/>
    <property type="match status" value="1"/>
</dbReference>
<keyword evidence="1" id="KW-0812">Transmembrane</keyword>
<dbReference type="eggNOG" id="COG0584">
    <property type="taxonomic scope" value="Bacteria"/>
</dbReference>
<dbReference type="SUPFAM" id="SSF51695">
    <property type="entry name" value="PLC-like phosphodiesterases"/>
    <property type="match status" value="1"/>
</dbReference>
<feature type="transmembrane region" description="Helical" evidence="1">
    <location>
        <begin position="160"/>
        <end position="178"/>
    </location>
</feature>
<name>N4WST3_9BACI</name>
<dbReference type="PANTHER" id="PTHR46211:SF14">
    <property type="entry name" value="GLYCEROPHOSPHODIESTER PHOSPHODIESTERASE"/>
    <property type="match status" value="1"/>
</dbReference>
<evidence type="ECO:0000313" key="4">
    <source>
        <dbReference type="Proteomes" id="UP000012283"/>
    </source>
</evidence>
<dbReference type="PATRIC" id="fig|1308866.3.peg.2432"/>
<dbReference type="RefSeq" id="WP_003472010.1">
    <property type="nucleotide sequence ID" value="NZ_APML01000055.1"/>
</dbReference>
<evidence type="ECO:0000313" key="3">
    <source>
        <dbReference type="EMBL" id="ENH96231.1"/>
    </source>
</evidence>
<dbReference type="AlphaFoldDB" id="N4WST3"/>
<dbReference type="GO" id="GO:0008081">
    <property type="term" value="F:phosphoric diester hydrolase activity"/>
    <property type="evidence" value="ECO:0007669"/>
    <property type="project" value="InterPro"/>
</dbReference>
<dbReference type="InterPro" id="IPR017946">
    <property type="entry name" value="PLC-like_Pdiesterase_TIM-brl"/>
</dbReference>
<reference evidence="3 4" key="1">
    <citation type="submission" date="2013-03" db="EMBL/GenBank/DDBJ databases">
        <title>Draft genome sequence of Gracibacillus halophilus YIM-C55.5, a moderately halophilic and thermophilic organism from the Xiaochaidamu salt lake.</title>
        <authorList>
            <person name="Sugumar T."/>
            <person name="Polireddy D.R."/>
            <person name="Antony A."/>
            <person name="Madhava Y.R."/>
            <person name="Sivakumar N."/>
        </authorList>
    </citation>
    <scope>NUCLEOTIDE SEQUENCE [LARGE SCALE GENOMIC DNA]</scope>
    <source>
        <strain evidence="3 4">YIM-C55.5</strain>
    </source>
</reference>
<dbReference type="EMBL" id="APML01000055">
    <property type="protein sequence ID" value="ENH96231.1"/>
    <property type="molecule type" value="Genomic_DNA"/>
</dbReference>